<accession>A0ABD2ZC95</accession>
<evidence type="ECO:0000313" key="2">
    <source>
        <dbReference type="Proteomes" id="UP001630127"/>
    </source>
</evidence>
<sequence length="109" mass="12445">MAKGKEAMQIVLDDKFWNNSLILVRITGPLIRLLRVCDADEKPSMGYVYEGMQRAIEEFWVMEEELAGELDYEELEAGLEELPVDDDIECSNSQQVQDVPQSASYNVLE</sequence>
<reference evidence="1 2" key="1">
    <citation type="submission" date="2024-11" db="EMBL/GenBank/DDBJ databases">
        <title>A near-complete genome assembly of Cinchona calisaya.</title>
        <authorList>
            <person name="Lian D.C."/>
            <person name="Zhao X.W."/>
            <person name="Wei L."/>
        </authorList>
    </citation>
    <scope>NUCLEOTIDE SEQUENCE [LARGE SCALE GENOMIC DNA]</scope>
    <source>
        <tissue evidence="1">Nenye</tissue>
    </source>
</reference>
<organism evidence="1 2">
    <name type="scientific">Cinchona calisaya</name>
    <dbReference type="NCBI Taxonomy" id="153742"/>
    <lineage>
        <taxon>Eukaryota</taxon>
        <taxon>Viridiplantae</taxon>
        <taxon>Streptophyta</taxon>
        <taxon>Embryophyta</taxon>
        <taxon>Tracheophyta</taxon>
        <taxon>Spermatophyta</taxon>
        <taxon>Magnoliopsida</taxon>
        <taxon>eudicotyledons</taxon>
        <taxon>Gunneridae</taxon>
        <taxon>Pentapetalae</taxon>
        <taxon>asterids</taxon>
        <taxon>lamiids</taxon>
        <taxon>Gentianales</taxon>
        <taxon>Rubiaceae</taxon>
        <taxon>Cinchonoideae</taxon>
        <taxon>Cinchoneae</taxon>
        <taxon>Cinchona</taxon>
    </lineage>
</organism>
<evidence type="ECO:0000313" key="1">
    <source>
        <dbReference type="EMBL" id="KAL3515732.1"/>
    </source>
</evidence>
<keyword evidence="2" id="KW-1185">Reference proteome</keyword>
<proteinExistence type="predicted"/>
<dbReference type="EMBL" id="JBJUIK010000010">
    <property type="protein sequence ID" value="KAL3515732.1"/>
    <property type="molecule type" value="Genomic_DNA"/>
</dbReference>
<comment type="caution">
    <text evidence="1">The sequence shown here is derived from an EMBL/GenBank/DDBJ whole genome shotgun (WGS) entry which is preliminary data.</text>
</comment>
<name>A0ABD2ZC95_9GENT</name>
<dbReference type="Proteomes" id="UP001630127">
    <property type="component" value="Unassembled WGS sequence"/>
</dbReference>
<dbReference type="AlphaFoldDB" id="A0ABD2ZC95"/>
<gene>
    <name evidence="1" type="ORF">ACH5RR_022634</name>
</gene>
<protein>
    <submittedName>
        <fullName evidence="1">Uncharacterized protein</fullName>
    </submittedName>
</protein>